<dbReference type="EMBL" id="CAVLGL010000002">
    <property type="protein sequence ID" value="CAK1579778.1"/>
    <property type="molecule type" value="Genomic_DNA"/>
</dbReference>
<dbReference type="Proteomes" id="UP001314205">
    <property type="component" value="Unassembled WGS sequence"/>
</dbReference>
<name>A0AAV1K9L1_9NEOP</name>
<dbReference type="AlphaFoldDB" id="A0AAV1K9L1"/>
<reference evidence="1 2" key="1">
    <citation type="submission" date="2023-11" db="EMBL/GenBank/DDBJ databases">
        <authorList>
            <person name="Hedman E."/>
            <person name="Englund M."/>
            <person name="Stromberg M."/>
            <person name="Nyberg Akerstrom W."/>
            <person name="Nylinder S."/>
            <person name="Jareborg N."/>
            <person name="Kallberg Y."/>
            <person name="Kronander E."/>
        </authorList>
    </citation>
    <scope>NUCLEOTIDE SEQUENCE [LARGE SCALE GENOMIC DNA]</scope>
</reference>
<comment type="caution">
    <text evidence="1">The sequence shown here is derived from an EMBL/GenBank/DDBJ whole genome shotgun (WGS) entry which is preliminary data.</text>
</comment>
<evidence type="ECO:0000313" key="2">
    <source>
        <dbReference type="Proteomes" id="UP001314205"/>
    </source>
</evidence>
<organism evidence="1 2">
    <name type="scientific">Parnassius mnemosyne</name>
    <name type="common">clouded apollo</name>
    <dbReference type="NCBI Taxonomy" id="213953"/>
    <lineage>
        <taxon>Eukaryota</taxon>
        <taxon>Metazoa</taxon>
        <taxon>Ecdysozoa</taxon>
        <taxon>Arthropoda</taxon>
        <taxon>Hexapoda</taxon>
        <taxon>Insecta</taxon>
        <taxon>Pterygota</taxon>
        <taxon>Neoptera</taxon>
        <taxon>Endopterygota</taxon>
        <taxon>Lepidoptera</taxon>
        <taxon>Glossata</taxon>
        <taxon>Ditrysia</taxon>
        <taxon>Papilionoidea</taxon>
        <taxon>Papilionidae</taxon>
        <taxon>Parnassiinae</taxon>
        <taxon>Parnassini</taxon>
        <taxon>Parnassius</taxon>
        <taxon>Driopa</taxon>
    </lineage>
</organism>
<evidence type="ECO:0000313" key="1">
    <source>
        <dbReference type="EMBL" id="CAK1579778.1"/>
    </source>
</evidence>
<keyword evidence="2" id="KW-1185">Reference proteome</keyword>
<accession>A0AAV1K9L1</accession>
<proteinExistence type="predicted"/>
<sequence>MVFRFEVINYYCPRFFKIVDFFIDSCYKRLTDHHSSSLQPFVHFRRGSLLYLLQWYIQCSNSETIGDFETMNNSTLLRHRTGLISMGVLLALSLLYT</sequence>
<protein>
    <submittedName>
        <fullName evidence="1">Uncharacterized protein</fullName>
    </submittedName>
</protein>
<gene>
    <name evidence="1" type="ORF">PARMNEM_LOCUS1674</name>
</gene>